<name>A0A0S2K7E0_9GAMM</name>
<sequence>MLRTAVFIATLFAPLSFAKQNPFNETLACHTSNSNPGIAVRLEQYGKVIYSGVAGLANIQNKQQLKLEDVFQIGSVSKQFTAAAILQLAERDKLKLSNTLGDFIEGLPKDYAQVTVERVLSHTSGLPNYNNDPRIRNIWHQERSLDDIIKEITKQTPIAKSGEVFNYSNTGYVLLGKVIEVVSGLTYADYLKTHIFKPLQMNHSYVTKQGEGNTGTIGYTSHNDSPIKVDRSWIYASGAITSTLEDMSRWHQALVNGKVISKHNYQKMITPTVLNNGETSPYGFGLYNYPISGKKTINHEGWIPGFMTWSIYLPENDLYAVAFSNNDVKHPGPLVLDMIAKQLNLSPVPVTNISKDFTKNLVGKYQFSDQRVMAISEVNKQFYAQINEEPKQRLILRADNSFSFECTENFYRLRKENDAVTLNPISLYRGEGQPLRKIL</sequence>
<evidence type="ECO:0000313" key="4">
    <source>
        <dbReference type="Proteomes" id="UP000061457"/>
    </source>
</evidence>
<dbReference type="STRING" id="161398.PP2015_3733"/>
<dbReference type="KEGG" id="pphe:PP2015_3733"/>
<organism evidence="3 4">
    <name type="scientific">Pseudoalteromonas phenolica</name>
    <dbReference type="NCBI Taxonomy" id="161398"/>
    <lineage>
        <taxon>Bacteria</taxon>
        <taxon>Pseudomonadati</taxon>
        <taxon>Pseudomonadota</taxon>
        <taxon>Gammaproteobacteria</taxon>
        <taxon>Alteromonadales</taxon>
        <taxon>Pseudoalteromonadaceae</taxon>
        <taxon>Pseudoalteromonas</taxon>
    </lineage>
</organism>
<protein>
    <submittedName>
        <fullName evidence="3">Beta-lactamase</fullName>
    </submittedName>
</protein>
<gene>
    <name evidence="3" type="ORF">PP2015_3733</name>
</gene>
<dbReference type="InterPro" id="IPR050491">
    <property type="entry name" value="AmpC-like"/>
</dbReference>
<dbReference type="PATRIC" id="fig|161398.10.peg.3816"/>
<dbReference type="PANTHER" id="PTHR46825:SF9">
    <property type="entry name" value="BETA-LACTAMASE-RELATED DOMAIN-CONTAINING PROTEIN"/>
    <property type="match status" value="1"/>
</dbReference>
<evidence type="ECO:0000313" key="3">
    <source>
        <dbReference type="EMBL" id="ALO44205.1"/>
    </source>
</evidence>
<evidence type="ECO:0000259" key="2">
    <source>
        <dbReference type="Pfam" id="PF00144"/>
    </source>
</evidence>
<evidence type="ECO:0000256" key="1">
    <source>
        <dbReference type="SAM" id="SignalP"/>
    </source>
</evidence>
<feature type="domain" description="Beta-lactamase-related" evidence="2">
    <location>
        <begin position="33"/>
        <end position="331"/>
    </location>
</feature>
<dbReference type="InterPro" id="IPR001466">
    <property type="entry name" value="Beta-lactam-related"/>
</dbReference>
<accession>A0A0S2K7E0</accession>
<dbReference type="SUPFAM" id="SSF56601">
    <property type="entry name" value="beta-lactamase/transpeptidase-like"/>
    <property type="match status" value="1"/>
</dbReference>
<dbReference type="AlphaFoldDB" id="A0A0S2K7E0"/>
<feature type="signal peptide" evidence="1">
    <location>
        <begin position="1"/>
        <end position="18"/>
    </location>
</feature>
<feature type="chain" id="PRO_5006601334" evidence="1">
    <location>
        <begin position="19"/>
        <end position="439"/>
    </location>
</feature>
<dbReference type="PANTHER" id="PTHR46825">
    <property type="entry name" value="D-ALANYL-D-ALANINE-CARBOXYPEPTIDASE/ENDOPEPTIDASE AMPH"/>
    <property type="match status" value="1"/>
</dbReference>
<dbReference type="EMBL" id="CP013188">
    <property type="protein sequence ID" value="ALO44205.1"/>
    <property type="molecule type" value="Genomic_DNA"/>
</dbReference>
<keyword evidence="1" id="KW-0732">Signal</keyword>
<dbReference type="Gene3D" id="3.40.710.10">
    <property type="entry name" value="DD-peptidase/beta-lactamase superfamily"/>
    <property type="match status" value="1"/>
</dbReference>
<dbReference type="InterPro" id="IPR012338">
    <property type="entry name" value="Beta-lactam/transpept-like"/>
</dbReference>
<dbReference type="OrthoDB" id="9799367at2"/>
<reference evidence="3 4" key="1">
    <citation type="submission" date="2015-11" db="EMBL/GenBank/DDBJ databases">
        <authorList>
            <person name="Zhang Y."/>
            <person name="Guo Z."/>
        </authorList>
    </citation>
    <scope>NUCLEOTIDE SEQUENCE [LARGE SCALE GENOMIC DNA]</scope>
    <source>
        <strain evidence="3 4">KCTC 12086</strain>
    </source>
</reference>
<dbReference type="Pfam" id="PF00144">
    <property type="entry name" value="Beta-lactamase"/>
    <property type="match status" value="1"/>
</dbReference>
<dbReference type="Proteomes" id="UP000061457">
    <property type="component" value="Chromosome II"/>
</dbReference>
<keyword evidence="4" id="KW-1185">Reference proteome</keyword>
<dbReference type="RefSeq" id="WP_083496688.1">
    <property type="nucleotide sequence ID" value="NZ_CP013188.1"/>
</dbReference>
<proteinExistence type="predicted"/>